<comment type="similarity">
    <text evidence="2">Belongs to the DoxX family.</text>
</comment>
<evidence type="ECO:0000256" key="7">
    <source>
        <dbReference type="SAM" id="MobiDB-lite"/>
    </source>
</evidence>
<feature type="compositionally biased region" description="Low complexity" evidence="7">
    <location>
        <begin position="10"/>
        <end position="19"/>
    </location>
</feature>
<dbReference type="Pfam" id="PF07681">
    <property type="entry name" value="DoxX"/>
    <property type="match status" value="1"/>
</dbReference>
<feature type="transmembrane region" description="Helical" evidence="8">
    <location>
        <begin position="83"/>
        <end position="107"/>
    </location>
</feature>
<name>A0A366DVJ3_9NOCA</name>
<proteinExistence type="inferred from homology"/>
<dbReference type="EMBL" id="QNRE01000002">
    <property type="protein sequence ID" value="RBO94102.1"/>
    <property type="molecule type" value="Genomic_DNA"/>
</dbReference>
<feature type="transmembrane region" description="Helical" evidence="8">
    <location>
        <begin position="138"/>
        <end position="161"/>
    </location>
</feature>
<dbReference type="STRING" id="1210090.GCA_001613185_00099"/>
<feature type="transmembrane region" description="Helical" evidence="8">
    <location>
        <begin position="114"/>
        <end position="132"/>
    </location>
</feature>
<evidence type="ECO:0000313" key="9">
    <source>
        <dbReference type="EMBL" id="RBO94102.1"/>
    </source>
</evidence>
<dbReference type="OrthoDB" id="5196777at2"/>
<keyword evidence="5 8" id="KW-1133">Transmembrane helix</keyword>
<dbReference type="PANTHER" id="PTHR33452">
    <property type="entry name" value="OXIDOREDUCTASE CATD-RELATED"/>
    <property type="match status" value="1"/>
</dbReference>
<feature type="transmembrane region" description="Helical" evidence="8">
    <location>
        <begin position="44"/>
        <end position="63"/>
    </location>
</feature>
<comment type="subcellular location">
    <subcellularLocation>
        <location evidence="1">Cell membrane</location>
        <topology evidence="1">Multi-pass membrane protein</topology>
    </subcellularLocation>
</comment>
<protein>
    <submittedName>
        <fullName evidence="9">Putative membrane protein YphA (DoxX/SURF4 family)</fullName>
    </submittedName>
</protein>
<keyword evidence="4 8" id="KW-0812">Transmembrane</keyword>
<evidence type="ECO:0000256" key="3">
    <source>
        <dbReference type="ARBA" id="ARBA00022475"/>
    </source>
</evidence>
<dbReference type="PANTHER" id="PTHR33452:SF1">
    <property type="entry name" value="INNER MEMBRANE PROTEIN YPHA-RELATED"/>
    <property type="match status" value="1"/>
</dbReference>
<evidence type="ECO:0000256" key="2">
    <source>
        <dbReference type="ARBA" id="ARBA00006679"/>
    </source>
</evidence>
<keyword evidence="6 8" id="KW-0472">Membrane</keyword>
<evidence type="ECO:0000313" key="10">
    <source>
        <dbReference type="Proteomes" id="UP000252586"/>
    </source>
</evidence>
<evidence type="ECO:0000256" key="1">
    <source>
        <dbReference type="ARBA" id="ARBA00004651"/>
    </source>
</evidence>
<dbReference type="Proteomes" id="UP000252586">
    <property type="component" value="Unassembled WGS sequence"/>
</dbReference>
<evidence type="ECO:0000256" key="4">
    <source>
        <dbReference type="ARBA" id="ARBA00022692"/>
    </source>
</evidence>
<evidence type="ECO:0000256" key="8">
    <source>
        <dbReference type="SAM" id="Phobius"/>
    </source>
</evidence>
<gene>
    <name evidence="9" type="ORF">DFR74_102524</name>
</gene>
<evidence type="ECO:0000256" key="6">
    <source>
        <dbReference type="ARBA" id="ARBA00023136"/>
    </source>
</evidence>
<evidence type="ECO:0000256" key="5">
    <source>
        <dbReference type="ARBA" id="ARBA00022989"/>
    </source>
</evidence>
<sequence length="175" mass="17942">MYGTPLPPSAEAATAAAGSGPHGGGKADQPWALRMLESRVSGRWAVTVAIVRIVVGAFFILASTSKFPFSSYYQAELAAFVRWGFPDSALIVILVGLLELGCGALLLLGLGTRLATAGLAVTMVGAICTAGIHEGGYFHLGLAPTMLLVALALTWTGAGAVSLDSRVAAKVEGKR</sequence>
<accession>A0A366DVJ3</accession>
<dbReference type="RefSeq" id="WP_084537190.1">
    <property type="nucleotide sequence ID" value="NZ_CP107943.1"/>
</dbReference>
<keyword evidence="3" id="KW-1003">Cell membrane</keyword>
<dbReference type="GO" id="GO:0005886">
    <property type="term" value="C:plasma membrane"/>
    <property type="evidence" value="ECO:0007669"/>
    <property type="project" value="UniProtKB-SubCell"/>
</dbReference>
<dbReference type="InterPro" id="IPR032808">
    <property type="entry name" value="DoxX"/>
</dbReference>
<comment type="caution">
    <text evidence="9">The sequence shown here is derived from an EMBL/GenBank/DDBJ whole genome shotgun (WGS) entry which is preliminary data.</text>
</comment>
<dbReference type="InterPro" id="IPR051907">
    <property type="entry name" value="DoxX-like_oxidoreductase"/>
</dbReference>
<keyword evidence="10" id="KW-1185">Reference proteome</keyword>
<dbReference type="AlphaFoldDB" id="A0A366DVJ3"/>
<organism evidence="9 10">
    <name type="scientific">Nocardia puris</name>
    <dbReference type="NCBI Taxonomy" id="208602"/>
    <lineage>
        <taxon>Bacteria</taxon>
        <taxon>Bacillati</taxon>
        <taxon>Actinomycetota</taxon>
        <taxon>Actinomycetes</taxon>
        <taxon>Mycobacteriales</taxon>
        <taxon>Nocardiaceae</taxon>
        <taxon>Nocardia</taxon>
    </lineage>
</organism>
<reference evidence="9 10" key="1">
    <citation type="submission" date="2018-06" db="EMBL/GenBank/DDBJ databases">
        <title>Genomic Encyclopedia of Type Strains, Phase IV (KMG-IV): sequencing the most valuable type-strain genomes for metagenomic binning, comparative biology and taxonomic classification.</title>
        <authorList>
            <person name="Goeker M."/>
        </authorList>
    </citation>
    <scope>NUCLEOTIDE SEQUENCE [LARGE SCALE GENOMIC DNA]</scope>
    <source>
        <strain evidence="9 10">DSM 44599</strain>
    </source>
</reference>
<feature type="region of interest" description="Disordered" evidence="7">
    <location>
        <begin position="1"/>
        <end position="25"/>
    </location>
</feature>